<dbReference type="HAMAP" id="MF_00454">
    <property type="entry name" value="FluC"/>
    <property type="match status" value="1"/>
</dbReference>
<organism evidence="11 12">
    <name type="scientific">Fischerella muscicola CCMEE 5323</name>
    <dbReference type="NCBI Taxonomy" id="2019572"/>
    <lineage>
        <taxon>Bacteria</taxon>
        <taxon>Bacillati</taxon>
        <taxon>Cyanobacteriota</taxon>
        <taxon>Cyanophyceae</taxon>
        <taxon>Nostocales</taxon>
        <taxon>Hapalosiphonaceae</taxon>
        <taxon>Fischerella</taxon>
    </lineage>
</organism>
<dbReference type="GO" id="GO:0046872">
    <property type="term" value="F:metal ion binding"/>
    <property type="evidence" value="ECO:0007669"/>
    <property type="project" value="UniProtKB-KW"/>
</dbReference>
<comment type="function">
    <text evidence="9 10">Fluoride-specific ion channel. Important for reducing fluoride concentration in the cell, thus reducing its toxicity.</text>
</comment>
<evidence type="ECO:0000256" key="4">
    <source>
        <dbReference type="ARBA" id="ARBA00022989"/>
    </source>
</evidence>
<keyword evidence="12" id="KW-1185">Reference proteome</keyword>
<evidence type="ECO:0000313" key="11">
    <source>
        <dbReference type="EMBL" id="PLZ93597.1"/>
    </source>
</evidence>
<dbReference type="AlphaFoldDB" id="A0A2N6K822"/>
<evidence type="ECO:0000256" key="3">
    <source>
        <dbReference type="ARBA" id="ARBA00022692"/>
    </source>
</evidence>
<feature type="transmembrane region" description="Helical" evidence="10">
    <location>
        <begin position="64"/>
        <end position="87"/>
    </location>
</feature>
<dbReference type="Pfam" id="PF02537">
    <property type="entry name" value="CRCB"/>
    <property type="match status" value="1"/>
</dbReference>
<dbReference type="EMBL" id="NRQW01000059">
    <property type="protein sequence ID" value="PLZ93597.1"/>
    <property type="molecule type" value="Genomic_DNA"/>
</dbReference>
<proteinExistence type="inferred from homology"/>
<feature type="transmembrane region" description="Helical" evidence="10">
    <location>
        <begin position="99"/>
        <end position="117"/>
    </location>
</feature>
<keyword evidence="5 10" id="KW-0472">Membrane</keyword>
<keyword evidence="10" id="KW-0406">Ion transport</keyword>
<feature type="binding site" evidence="10">
    <location>
        <position position="107"/>
    </location>
    <ligand>
        <name>Na(+)</name>
        <dbReference type="ChEBI" id="CHEBI:29101"/>
        <note>structural</note>
    </ligand>
</feature>
<reference evidence="11 12" key="1">
    <citation type="submission" date="2017-08" db="EMBL/GenBank/DDBJ databases">
        <title>Genomes of Fischerella (Mastigocladus) sp. strains.</title>
        <authorList>
            <person name="Miller S.R."/>
        </authorList>
    </citation>
    <scope>NUCLEOTIDE SEQUENCE [LARGE SCALE GENOMIC DNA]</scope>
    <source>
        <strain evidence="11 12">CCMEE 5323</strain>
    </source>
</reference>
<dbReference type="GO" id="GO:0005886">
    <property type="term" value="C:plasma membrane"/>
    <property type="evidence" value="ECO:0007669"/>
    <property type="project" value="UniProtKB-SubCell"/>
</dbReference>
<evidence type="ECO:0000256" key="8">
    <source>
        <dbReference type="ARBA" id="ARBA00035585"/>
    </source>
</evidence>
<evidence type="ECO:0000256" key="10">
    <source>
        <dbReference type="HAMAP-Rule" id="MF_00454"/>
    </source>
</evidence>
<dbReference type="GO" id="GO:0140114">
    <property type="term" value="P:cellular detoxification of fluoride"/>
    <property type="evidence" value="ECO:0007669"/>
    <property type="project" value="UniProtKB-UniRule"/>
</dbReference>
<evidence type="ECO:0000256" key="5">
    <source>
        <dbReference type="ARBA" id="ARBA00023136"/>
    </source>
</evidence>
<comment type="caution">
    <text evidence="11">The sequence shown here is derived from an EMBL/GenBank/DDBJ whole genome shotgun (WGS) entry which is preliminary data.</text>
</comment>
<comment type="subcellular location">
    <subcellularLocation>
        <location evidence="1 10">Cell membrane</location>
        <topology evidence="1 10">Multi-pass membrane protein</topology>
    </subcellularLocation>
</comment>
<keyword evidence="6 10" id="KW-0407">Ion channel</keyword>
<dbReference type="GO" id="GO:0062054">
    <property type="term" value="F:fluoride channel activity"/>
    <property type="evidence" value="ECO:0007669"/>
    <property type="project" value="UniProtKB-UniRule"/>
</dbReference>
<keyword evidence="4 10" id="KW-1133">Transmembrane helix</keyword>
<feature type="binding site" evidence="10">
    <location>
        <position position="110"/>
    </location>
    <ligand>
        <name>Na(+)</name>
        <dbReference type="ChEBI" id="CHEBI:29101"/>
        <note>structural</note>
    </ligand>
</feature>
<evidence type="ECO:0000256" key="7">
    <source>
        <dbReference type="ARBA" id="ARBA00035120"/>
    </source>
</evidence>
<protein>
    <recommendedName>
        <fullName evidence="10">Fluoride-specific ion channel FluC</fullName>
    </recommendedName>
</protein>
<evidence type="ECO:0000313" key="12">
    <source>
        <dbReference type="Proteomes" id="UP000235036"/>
    </source>
</evidence>
<name>A0A2N6K822_FISMU</name>
<evidence type="ECO:0000256" key="6">
    <source>
        <dbReference type="ARBA" id="ARBA00023303"/>
    </source>
</evidence>
<feature type="transmembrane region" description="Helical" evidence="10">
    <location>
        <begin position="35"/>
        <end position="52"/>
    </location>
</feature>
<keyword evidence="3 10" id="KW-0812">Transmembrane</keyword>
<comment type="catalytic activity">
    <reaction evidence="8">
        <text>fluoride(in) = fluoride(out)</text>
        <dbReference type="Rhea" id="RHEA:76159"/>
        <dbReference type="ChEBI" id="CHEBI:17051"/>
    </reaction>
    <physiologicalReaction direction="left-to-right" evidence="8">
        <dbReference type="Rhea" id="RHEA:76160"/>
    </physiologicalReaction>
</comment>
<keyword evidence="2 10" id="KW-1003">Cell membrane</keyword>
<dbReference type="RefSeq" id="WP_016870606.1">
    <property type="nucleotide sequence ID" value="NZ_CAWNVR010000668.1"/>
</dbReference>
<evidence type="ECO:0000256" key="1">
    <source>
        <dbReference type="ARBA" id="ARBA00004651"/>
    </source>
</evidence>
<evidence type="ECO:0000256" key="2">
    <source>
        <dbReference type="ARBA" id="ARBA00022475"/>
    </source>
</evidence>
<accession>A0A2N6K822</accession>
<dbReference type="PANTHER" id="PTHR28259:SF1">
    <property type="entry name" value="FLUORIDE EXPORT PROTEIN 1-RELATED"/>
    <property type="match status" value="1"/>
</dbReference>
<dbReference type="NCBIfam" id="TIGR00494">
    <property type="entry name" value="crcB"/>
    <property type="match status" value="1"/>
</dbReference>
<sequence>MRFNLISFFQQIFQLLTVAPTLVPEVLQQPTVRNPIAVSLGAIAGALIRYYLSLWFAQQFGSSFPYGTFFINLSGCLVMGFFVTLTLEQIAVISPEVRLLVAVGFLGSYTTFSTYGFDSLMLLRTRNTEAAFFYWIGSAFLGIAFAQLGAVLARLLK</sequence>
<evidence type="ECO:0000256" key="9">
    <source>
        <dbReference type="ARBA" id="ARBA00049940"/>
    </source>
</evidence>
<keyword evidence="10" id="KW-0479">Metal-binding</keyword>
<comment type="activity regulation">
    <text evidence="10">Na(+) is not transported, but it plays an essential structural role and its presence is essential for fluoride channel function.</text>
</comment>
<gene>
    <name evidence="10" type="primary">fluC</name>
    <name evidence="10" type="synonym">crcB</name>
    <name evidence="11" type="ORF">CEN44_02860</name>
</gene>
<dbReference type="Proteomes" id="UP000235036">
    <property type="component" value="Unassembled WGS sequence"/>
</dbReference>
<dbReference type="InterPro" id="IPR003691">
    <property type="entry name" value="FluC"/>
</dbReference>
<keyword evidence="10" id="KW-0813">Transport</keyword>
<comment type="similarity">
    <text evidence="7 10">Belongs to the fluoride channel Fluc/FEX (TC 1.A.43) family.</text>
</comment>
<dbReference type="PANTHER" id="PTHR28259">
    <property type="entry name" value="FLUORIDE EXPORT PROTEIN 1-RELATED"/>
    <property type="match status" value="1"/>
</dbReference>
<feature type="transmembrane region" description="Helical" evidence="10">
    <location>
        <begin position="132"/>
        <end position="156"/>
    </location>
</feature>
<keyword evidence="10" id="KW-0915">Sodium</keyword>